<feature type="binding site" evidence="7">
    <location>
        <position position="71"/>
    </location>
    <ligand>
        <name>ATP</name>
        <dbReference type="ChEBI" id="CHEBI:30616"/>
    </ligand>
</feature>
<feature type="binding site" evidence="7">
    <location>
        <position position="13"/>
    </location>
    <ligand>
        <name>Mg(2+)</name>
        <dbReference type="ChEBI" id="CHEBI:18420"/>
    </ligand>
</feature>
<dbReference type="PANTHER" id="PTHR42307:SF3">
    <property type="entry name" value="PUP--PROTEIN LIGASE"/>
    <property type="match status" value="1"/>
</dbReference>
<keyword evidence="6 7" id="KW-0460">Magnesium</keyword>
<dbReference type="GO" id="GO:0000287">
    <property type="term" value="F:magnesium ion binding"/>
    <property type="evidence" value="ECO:0007669"/>
    <property type="project" value="UniProtKB-UniRule"/>
</dbReference>
<dbReference type="GO" id="GO:0019941">
    <property type="term" value="P:modification-dependent protein catabolic process"/>
    <property type="evidence" value="ECO:0007669"/>
    <property type="project" value="UniProtKB-UniRule"/>
</dbReference>
<dbReference type="NCBIfam" id="TIGR03686">
    <property type="entry name" value="pupylate_PafA"/>
    <property type="match status" value="1"/>
</dbReference>
<dbReference type="GO" id="GO:0010498">
    <property type="term" value="P:proteasomal protein catabolic process"/>
    <property type="evidence" value="ECO:0007669"/>
    <property type="project" value="UniProtKB-UniRule"/>
</dbReference>
<feature type="binding site" evidence="7">
    <location>
        <position position="58"/>
    </location>
    <ligand>
        <name>ATP</name>
        <dbReference type="ChEBI" id="CHEBI:30616"/>
    </ligand>
</feature>
<evidence type="ECO:0000256" key="6">
    <source>
        <dbReference type="ARBA" id="ARBA00022842"/>
    </source>
</evidence>
<feature type="active site" description="Proton acceptor" evidence="7">
    <location>
        <position position="62"/>
    </location>
</feature>
<evidence type="ECO:0000313" key="9">
    <source>
        <dbReference type="EMBL" id="MDK4307591.1"/>
    </source>
</evidence>
<evidence type="ECO:0000256" key="7">
    <source>
        <dbReference type="HAMAP-Rule" id="MF_02111"/>
    </source>
</evidence>
<dbReference type="GO" id="GO:0070490">
    <property type="term" value="P:protein pupylation"/>
    <property type="evidence" value="ECO:0007669"/>
    <property type="project" value="UniProtKB-UniRule"/>
</dbReference>
<dbReference type="InterPro" id="IPR022279">
    <property type="entry name" value="Pup_ligase"/>
</dbReference>
<organism evidence="9 10">
    <name type="scientific">Corynebacterium pseudodiphtheriticum</name>
    <dbReference type="NCBI Taxonomy" id="37637"/>
    <lineage>
        <taxon>Bacteria</taxon>
        <taxon>Bacillati</taxon>
        <taxon>Actinomycetota</taxon>
        <taxon>Actinomycetes</taxon>
        <taxon>Mycobacteriales</taxon>
        <taxon>Corynebacteriaceae</taxon>
        <taxon>Corynebacterium</taxon>
    </lineage>
</organism>
<feature type="binding site" evidence="7">
    <location>
        <position position="68"/>
    </location>
    <ligand>
        <name>Mg(2+)</name>
        <dbReference type="ChEBI" id="CHEBI:18420"/>
    </ligand>
</feature>
<comment type="miscellaneous">
    <text evidence="7">The reaction mechanism probably proceeds via the activation of Pup by phosphorylation of its C-terminal glutamate, which is then subject to nucleophilic attack by the substrate lysine, resulting in an isopeptide bond and the release of phosphate as a good leaving group.</text>
</comment>
<evidence type="ECO:0000256" key="2">
    <source>
        <dbReference type="ARBA" id="ARBA00022723"/>
    </source>
</evidence>
<feature type="binding site" evidence="7">
    <location>
        <position position="60"/>
    </location>
    <ligand>
        <name>Mg(2+)</name>
        <dbReference type="ChEBI" id="CHEBI:18420"/>
    </ligand>
</feature>
<dbReference type="Proteomes" id="UP001224412">
    <property type="component" value="Unassembled WGS sequence"/>
</dbReference>
<evidence type="ECO:0000256" key="3">
    <source>
        <dbReference type="ARBA" id="ARBA00022741"/>
    </source>
</evidence>
<keyword evidence="4 7" id="KW-0833">Ubl conjugation pathway</keyword>
<dbReference type="GO" id="GO:0019787">
    <property type="term" value="F:ubiquitin-like protein transferase activity"/>
    <property type="evidence" value="ECO:0007669"/>
    <property type="project" value="UniProtKB-UniRule"/>
</dbReference>
<feature type="binding site" evidence="7">
    <location>
        <position position="437"/>
    </location>
    <ligand>
        <name>ATP</name>
        <dbReference type="ChEBI" id="CHEBI:30616"/>
    </ligand>
</feature>
<sequence>MTEVYTRRIMGVETEYGITATSANGTHTLGAADVARYLFAPVVEEHGSSNIFSDNGSRVYLDMGAHPEIATAECDSITQLLNYERAGDRILDALARRAELVLEREGVGKHIYLFKNNLDSHGNSYGCHENYLISRSMVLRAIGRALEPLLVTRQLVCGAGLIERETDDHPARFVLSQRADQVWEGVSSATTRARPMINSRDEAHADSQQYRRLHVIGGDTNLSEPTFAVKVGSALLVLEMIEAERELPDFELEDPIGQIREISRDLSGKTQLRLKSGGTVTALEVQKSLCEHAARWLEVRDNYRANELHSGSSTSEMHRVVDLWRRTLLAIETQDFSQVNQEIDWVIKKELFENYRDRLDAEWSHPKLAQIDLAMHDIRPGRGIFPVLEAKGRVKRWTTDEAIAAAMSTPPATTRAHQRGQFLVRARQTNTQFAVDWSRMKITEPKQLEYTFGDPFATESPELDELLALMDRGTNDTE</sequence>
<gene>
    <name evidence="7 9" type="primary">pafA</name>
    <name evidence="9" type="ORF">QPX42_08580</name>
</gene>
<evidence type="ECO:0000256" key="4">
    <source>
        <dbReference type="ARBA" id="ARBA00022786"/>
    </source>
</evidence>
<reference evidence="9" key="1">
    <citation type="submission" date="2023-05" db="EMBL/GenBank/DDBJ databases">
        <title>Metabolic capabilities are highly conserved among human nasal-associated Corynebacterium species in pangenomic analyses.</title>
        <authorList>
            <person name="Tran T.H."/>
            <person name="Roberts A.Q."/>
            <person name="Escapa I.F."/>
            <person name="Gao W."/>
            <person name="Conlan S."/>
            <person name="Kong H."/>
            <person name="Segre J.A."/>
            <person name="Kelly M.S."/>
            <person name="Lemon K.P."/>
        </authorList>
    </citation>
    <scope>NUCLEOTIDE SEQUENCE</scope>
    <source>
        <strain evidence="9">KPL2773</strain>
    </source>
</reference>
<comment type="pathway">
    <text evidence="7">Protein degradation; proteasomal Pup-dependent pathway.</text>
</comment>
<comment type="function">
    <text evidence="7">Catalyzes the covalent attachment of the prokaryotic ubiquitin-like protein modifier Pup to the proteasomal substrate proteins, thereby targeting them for proteasomal degradation. This tagging system is termed pupylation. The ligation reaction involves the side-chain carboxylate of the C-terminal glutamate of Pup and the side-chain amino group of a substrate lysine.</text>
</comment>
<dbReference type="EMBL" id="JASNVH010000013">
    <property type="protein sequence ID" value="MDK4307591.1"/>
    <property type="molecule type" value="Genomic_DNA"/>
</dbReference>
<keyword evidence="5 7" id="KW-0067">ATP-binding</keyword>
<dbReference type="GO" id="GO:0005524">
    <property type="term" value="F:ATP binding"/>
    <property type="evidence" value="ECO:0007669"/>
    <property type="project" value="UniProtKB-UniRule"/>
</dbReference>
<dbReference type="Pfam" id="PF03136">
    <property type="entry name" value="Pup_ligase"/>
    <property type="match status" value="1"/>
</dbReference>
<dbReference type="AlphaFoldDB" id="A0AAP4BQR6"/>
<dbReference type="PANTHER" id="PTHR42307">
    <property type="entry name" value="PUP DEAMIDASE/DEPUPYLASE"/>
    <property type="match status" value="1"/>
</dbReference>
<dbReference type="InterPro" id="IPR004347">
    <property type="entry name" value="Pup_ligase/deamidase"/>
</dbReference>
<evidence type="ECO:0000313" key="10">
    <source>
        <dbReference type="Proteomes" id="UP001224412"/>
    </source>
</evidence>
<name>A0AAP4BQR6_9CORY</name>
<keyword evidence="3 7" id="KW-0547">Nucleotide-binding</keyword>
<proteinExistence type="inferred from homology"/>
<evidence type="ECO:0000256" key="1">
    <source>
        <dbReference type="ARBA" id="ARBA00022598"/>
    </source>
</evidence>
<evidence type="ECO:0000256" key="5">
    <source>
        <dbReference type="ARBA" id="ARBA00022840"/>
    </source>
</evidence>
<dbReference type="EC" id="6.3.1.19" evidence="7 8"/>
<protein>
    <recommendedName>
        <fullName evidence="7 8">Pup--protein ligase</fullName>
        <ecNumber evidence="7 8">6.3.1.19</ecNumber>
    </recommendedName>
    <alternativeName>
        <fullName evidence="7">Proteasome accessory factor A</fullName>
    </alternativeName>
    <alternativeName>
        <fullName evidence="7">Pup-conjugating enzyme</fullName>
    </alternativeName>
</protein>
<comment type="catalytic activity">
    <reaction evidence="7">
        <text>ATP + [prokaryotic ubiquitin-like protein]-L-glutamate + [protein]-L-lysine = ADP + phosphate + N(6)-([prokaryotic ubiquitin-like protein]-gamma-L-glutamyl)-[protein]-L-lysine.</text>
        <dbReference type="EC" id="6.3.1.19"/>
    </reaction>
</comment>
<dbReference type="GO" id="GO:0016879">
    <property type="term" value="F:ligase activity, forming carbon-nitrogen bonds"/>
    <property type="evidence" value="ECO:0007669"/>
    <property type="project" value="UniProtKB-UniRule"/>
</dbReference>
<keyword evidence="1 7" id="KW-0436">Ligase</keyword>
<dbReference type="RefSeq" id="WP_023019488.1">
    <property type="nucleotide sequence ID" value="NZ_CP100362.1"/>
</dbReference>
<comment type="caution">
    <text evidence="9">The sequence shown here is derived from an EMBL/GenBank/DDBJ whole genome shotgun (WGS) entry which is preliminary data.</text>
</comment>
<accession>A0AAP4BQR6</accession>
<comment type="similarity">
    <text evidence="7">Belongs to the Pup ligase/Pup deamidase family. Pup-conjugating enzyme subfamily.</text>
</comment>
<keyword evidence="2 7" id="KW-0479">Metal-binding</keyword>
<evidence type="ECO:0000256" key="8">
    <source>
        <dbReference type="NCBIfam" id="TIGR03686"/>
    </source>
</evidence>
<comment type="pathway">
    <text evidence="7">Protein modification; protein pupylation.</text>
</comment>
<dbReference type="HAMAP" id="MF_02111">
    <property type="entry name" value="Pup_ligase"/>
    <property type="match status" value="1"/>
</dbReference>